<dbReference type="AlphaFoldDB" id="A0AAD8GLV2"/>
<organism evidence="2 3">
    <name type="scientific">Heracleum sosnowskyi</name>
    <dbReference type="NCBI Taxonomy" id="360622"/>
    <lineage>
        <taxon>Eukaryota</taxon>
        <taxon>Viridiplantae</taxon>
        <taxon>Streptophyta</taxon>
        <taxon>Embryophyta</taxon>
        <taxon>Tracheophyta</taxon>
        <taxon>Spermatophyta</taxon>
        <taxon>Magnoliopsida</taxon>
        <taxon>eudicotyledons</taxon>
        <taxon>Gunneridae</taxon>
        <taxon>Pentapetalae</taxon>
        <taxon>asterids</taxon>
        <taxon>campanulids</taxon>
        <taxon>Apiales</taxon>
        <taxon>Apiaceae</taxon>
        <taxon>Apioideae</taxon>
        <taxon>apioid superclade</taxon>
        <taxon>Tordylieae</taxon>
        <taxon>Tordyliinae</taxon>
        <taxon>Heracleum</taxon>
    </lineage>
</organism>
<dbReference type="EMBL" id="JAUIZM010000119">
    <property type="protein sequence ID" value="KAK1348672.1"/>
    <property type="molecule type" value="Genomic_DNA"/>
</dbReference>
<keyword evidence="3" id="KW-1185">Reference proteome</keyword>
<feature type="chain" id="PRO_5042111856" description="Secreted protein" evidence="1">
    <location>
        <begin position="19"/>
        <end position="146"/>
    </location>
</feature>
<name>A0AAD8GLV2_9APIA</name>
<evidence type="ECO:0000313" key="2">
    <source>
        <dbReference type="EMBL" id="KAK1348672.1"/>
    </source>
</evidence>
<gene>
    <name evidence="2" type="ORF">POM88_054919</name>
</gene>
<comment type="caution">
    <text evidence="2">The sequence shown here is derived from an EMBL/GenBank/DDBJ whole genome shotgun (WGS) entry which is preliminary data.</text>
</comment>
<protein>
    <recommendedName>
        <fullName evidence="4">Secreted protein</fullName>
    </recommendedName>
</protein>
<dbReference type="Proteomes" id="UP001237642">
    <property type="component" value="Unassembled WGS sequence"/>
</dbReference>
<evidence type="ECO:0000313" key="3">
    <source>
        <dbReference type="Proteomes" id="UP001237642"/>
    </source>
</evidence>
<proteinExistence type="predicted"/>
<feature type="signal peptide" evidence="1">
    <location>
        <begin position="1"/>
        <end position="18"/>
    </location>
</feature>
<evidence type="ECO:0000256" key="1">
    <source>
        <dbReference type="SAM" id="SignalP"/>
    </source>
</evidence>
<reference evidence="2" key="1">
    <citation type="submission" date="2023-02" db="EMBL/GenBank/DDBJ databases">
        <title>Genome of toxic invasive species Heracleum sosnowskyi carries increased number of genes despite the absence of recent whole-genome duplications.</title>
        <authorList>
            <person name="Schelkunov M."/>
            <person name="Shtratnikova V."/>
            <person name="Makarenko M."/>
            <person name="Klepikova A."/>
            <person name="Omelchenko D."/>
            <person name="Novikova G."/>
            <person name="Obukhova E."/>
            <person name="Bogdanov V."/>
            <person name="Penin A."/>
            <person name="Logacheva M."/>
        </authorList>
    </citation>
    <scope>NUCLEOTIDE SEQUENCE</scope>
    <source>
        <strain evidence="2">Hsosn_3</strain>
        <tissue evidence="2">Leaf</tissue>
    </source>
</reference>
<sequence>MLLIWGVLIFVTYFRVRPMDMLYKCGKAMTRREDELYSRTSYEKSEGPAPVCSVHCLFTQLMASIILWSSSSHPPHSHHRFPMEIERPTPTANSFSCIFGGGYLIERSQIRADHKLEAPGQVIAVAFAQVASATIHRFHTAMLPMP</sequence>
<reference evidence="2" key="2">
    <citation type="submission" date="2023-05" db="EMBL/GenBank/DDBJ databases">
        <authorList>
            <person name="Schelkunov M.I."/>
        </authorList>
    </citation>
    <scope>NUCLEOTIDE SEQUENCE</scope>
    <source>
        <strain evidence="2">Hsosn_3</strain>
        <tissue evidence="2">Leaf</tissue>
    </source>
</reference>
<evidence type="ECO:0008006" key="4">
    <source>
        <dbReference type="Google" id="ProtNLM"/>
    </source>
</evidence>
<keyword evidence="1" id="KW-0732">Signal</keyword>
<accession>A0AAD8GLV2</accession>